<dbReference type="Proteomes" id="UP000053611">
    <property type="component" value="Unassembled WGS sequence"/>
</dbReference>
<gene>
    <name evidence="7" type="ORF">CC85DRAFT_286424</name>
</gene>
<evidence type="ECO:0000256" key="1">
    <source>
        <dbReference type="ARBA" id="ARBA00004141"/>
    </source>
</evidence>
<protein>
    <submittedName>
        <fullName evidence="7">Uncharacterized protein</fullName>
    </submittedName>
</protein>
<dbReference type="RefSeq" id="XP_018278012.1">
    <property type="nucleotide sequence ID" value="XM_018423512.1"/>
</dbReference>
<dbReference type="PANTHER" id="PTHR11266">
    <property type="entry name" value="PEROXISOMAL MEMBRANE PROTEIN 2, PXMP2 MPV17"/>
    <property type="match status" value="1"/>
</dbReference>
<dbReference type="AlphaFoldDB" id="A0A0J0XK98"/>
<comment type="subcellular location">
    <subcellularLocation>
        <location evidence="1">Membrane</location>
        <topology evidence="1">Multi-pass membrane protein</topology>
    </subcellularLocation>
</comment>
<keyword evidence="5" id="KW-0472">Membrane</keyword>
<evidence type="ECO:0000313" key="7">
    <source>
        <dbReference type="EMBL" id="KLT41521.1"/>
    </source>
</evidence>
<dbReference type="EMBL" id="KQ087217">
    <property type="protein sequence ID" value="KLT41521.1"/>
    <property type="molecule type" value="Genomic_DNA"/>
</dbReference>
<evidence type="ECO:0000256" key="5">
    <source>
        <dbReference type="ARBA" id="ARBA00023136"/>
    </source>
</evidence>
<evidence type="ECO:0000256" key="6">
    <source>
        <dbReference type="RuleBase" id="RU363053"/>
    </source>
</evidence>
<organism evidence="7 8">
    <name type="scientific">Cutaneotrichosporon oleaginosum</name>
    <dbReference type="NCBI Taxonomy" id="879819"/>
    <lineage>
        <taxon>Eukaryota</taxon>
        <taxon>Fungi</taxon>
        <taxon>Dikarya</taxon>
        <taxon>Basidiomycota</taxon>
        <taxon>Agaricomycotina</taxon>
        <taxon>Tremellomycetes</taxon>
        <taxon>Trichosporonales</taxon>
        <taxon>Trichosporonaceae</taxon>
        <taxon>Cutaneotrichosporon</taxon>
    </lineage>
</organism>
<dbReference type="STRING" id="879819.A0A0J0XK98"/>
<evidence type="ECO:0000256" key="4">
    <source>
        <dbReference type="ARBA" id="ARBA00022989"/>
    </source>
</evidence>
<dbReference type="GO" id="GO:0016020">
    <property type="term" value="C:membrane"/>
    <property type="evidence" value="ECO:0007669"/>
    <property type="project" value="UniProtKB-SubCell"/>
</dbReference>
<dbReference type="GO" id="GO:0005739">
    <property type="term" value="C:mitochondrion"/>
    <property type="evidence" value="ECO:0007669"/>
    <property type="project" value="TreeGrafter"/>
</dbReference>
<keyword evidence="4" id="KW-1133">Transmembrane helix</keyword>
<dbReference type="GeneID" id="28984115"/>
<comment type="similarity">
    <text evidence="2 6">Belongs to the peroxisomal membrane protein PXMP2/4 family.</text>
</comment>
<dbReference type="InterPro" id="IPR007248">
    <property type="entry name" value="Mpv17_PMP22"/>
</dbReference>
<evidence type="ECO:0000256" key="2">
    <source>
        <dbReference type="ARBA" id="ARBA00006824"/>
    </source>
</evidence>
<proteinExistence type="inferred from homology"/>
<keyword evidence="3" id="KW-0812">Transmembrane</keyword>
<name>A0A0J0XK98_9TREE</name>
<evidence type="ECO:0000313" key="8">
    <source>
        <dbReference type="Proteomes" id="UP000053611"/>
    </source>
</evidence>
<dbReference type="PANTHER" id="PTHR11266:SF17">
    <property type="entry name" value="PROTEIN MPV17"/>
    <property type="match status" value="1"/>
</dbReference>
<sequence>MNASFVNATLATRRGVSRLWQGYLNQLATRPLRTKMVTSGTMFFIGDAIAQFGIEGRSLGPDAVPQPKGYEPVADDVVLQYNPTRAARQAVYGALVLAPLAHNWLARLDKVQFTNKWATLGAKVSLDQLVWGPFIVTTFWSWTGMMEGKTGDQVAELVHFAFPGAYSKCVAVFAPTQIVNFLWVPLHHRLLVHQTVGLGWNIFLSYMTNKNNTLLAAAKADLDRAQKAEAAVEPIHDKAHDDERALAHAKVEDAAKVLAAVQEERKRLRDLEGGGATGAGTRM</sequence>
<dbReference type="OrthoDB" id="430207at2759"/>
<dbReference type="Pfam" id="PF04117">
    <property type="entry name" value="Mpv17_PMP22"/>
    <property type="match status" value="1"/>
</dbReference>
<keyword evidence="8" id="KW-1185">Reference proteome</keyword>
<accession>A0A0J0XK98</accession>
<reference evidence="7 8" key="1">
    <citation type="submission" date="2015-03" db="EMBL/GenBank/DDBJ databases">
        <title>Genomics and transcriptomics of the oil-accumulating basidiomycete yeast T. oleaginosus allow insights into substrate utilization and the diverse evolutionary trajectories of mating systems in fungi.</title>
        <authorList>
            <consortium name="DOE Joint Genome Institute"/>
            <person name="Kourist R."/>
            <person name="Kracht O."/>
            <person name="Bracharz F."/>
            <person name="Lipzen A."/>
            <person name="Nolan M."/>
            <person name="Ohm R."/>
            <person name="Grigoriev I."/>
            <person name="Sun S."/>
            <person name="Heitman J."/>
            <person name="Bruck T."/>
            <person name="Nowrousian M."/>
        </authorList>
    </citation>
    <scope>NUCLEOTIDE SEQUENCE [LARGE SCALE GENOMIC DNA]</scope>
    <source>
        <strain evidence="7 8">IBC0246</strain>
    </source>
</reference>
<evidence type="ECO:0000256" key="3">
    <source>
        <dbReference type="ARBA" id="ARBA00022692"/>
    </source>
</evidence>